<feature type="compositionally biased region" description="Pro residues" evidence="1">
    <location>
        <begin position="209"/>
        <end position="220"/>
    </location>
</feature>
<dbReference type="WBParaSite" id="Pan_g16553.t1">
    <property type="protein sequence ID" value="Pan_g16553.t1"/>
    <property type="gene ID" value="Pan_g16553"/>
</dbReference>
<dbReference type="AlphaFoldDB" id="A0A7E4V4Q1"/>
<keyword evidence="2" id="KW-0812">Transmembrane</keyword>
<feature type="compositionally biased region" description="Low complexity" evidence="1">
    <location>
        <begin position="221"/>
        <end position="266"/>
    </location>
</feature>
<keyword evidence="3" id="KW-0732">Signal</keyword>
<evidence type="ECO:0000256" key="2">
    <source>
        <dbReference type="SAM" id="Phobius"/>
    </source>
</evidence>
<keyword evidence="2" id="KW-1133">Transmembrane helix</keyword>
<keyword evidence="4" id="KW-1185">Reference proteome</keyword>
<name>A0A7E4V4Q1_PANRE</name>
<feature type="chain" id="PRO_5028954114" evidence="3">
    <location>
        <begin position="18"/>
        <end position="441"/>
    </location>
</feature>
<feature type="transmembrane region" description="Helical" evidence="2">
    <location>
        <begin position="149"/>
        <end position="176"/>
    </location>
</feature>
<accession>A0A7E4V4Q1</accession>
<keyword evidence="2" id="KW-0472">Membrane</keyword>
<protein>
    <submittedName>
        <fullName evidence="5">Uncharacterized protein</fullName>
    </submittedName>
</protein>
<reference evidence="4" key="1">
    <citation type="journal article" date="2013" name="Genetics">
        <title>The draft genome and transcriptome of Panagrellus redivivus are shaped by the harsh demands of a free-living lifestyle.</title>
        <authorList>
            <person name="Srinivasan J."/>
            <person name="Dillman A.R."/>
            <person name="Macchietto M.G."/>
            <person name="Heikkinen L."/>
            <person name="Lakso M."/>
            <person name="Fracchia K.M."/>
            <person name="Antoshechkin I."/>
            <person name="Mortazavi A."/>
            <person name="Wong G."/>
            <person name="Sternberg P.W."/>
        </authorList>
    </citation>
    <scope>NUCLEOTIDE SEQUENCE [LARGE SCALE GENOMIC DNA]</scope>
    <source>
        <strain evidence="4">MT8872</strain>
    </source>
</reference>
<sequence>MHRFCVLLILAVTVCNASKKIKLVQRVEKTVTFKDDALQIRVHKASYNMEKRLSICFQSTSGSTQKHCPAGFAMVSLFLLETTGNMTFTLKRDGTVSEGDNIDIMGSVIFGEDGSIKVLVPEIPDGITVYLDNVEKVIEISKKSDGHNMAIIGAVVGVIALLVLILASGTAVWYFFLRKKPAQPVLDNEVAPTIDDGERRPLLKSNVAPPTPALPPPPAETKPSTTTPTKPSPAPKRSQSAPPAAAPSATKPQPTPAIEAPVTPTTPATPKPIPAKKDTAPKLRSKSLPPAKTTTIVEKPKSPPIKTDSTQSPTNQTEPTPDFTHTGTGNVLAKDSACKALNYLSRGEAPKPGQPRRRSVPVVDEVEFYKRSTETYLCFCQRNGTLKGHRHMLLVERVVPKGNHAPSDAERALIKADPKDAPRLADIVLTRRTRHAWPTLL</sequence>
<feature type="region of interest" description="Disordered" evidence="1">
    <location>
        <begin position="189"/>
        <end position="330"/>
    </location>
</feature>
<evidence type="ECO:0000256" key="3">
    <source>
        <dbReference type="SAM" id="SignalP"/>
    </source>
</evidence>
<evidence type="ECO:0000256" key="1">
    <source>
        <dbReference type="SAM" id="MobiDB-lite"/>
    </source>
</evidence>
<reference evidence="5" key="2">
    <citation type="submission" date="2020-10" db="UniProtKB">
        <authorList>
            <consortium name="WormBaseParasite"/>
        </authorList>
    </citation>
    <scope>IDENTIFICATION</scope>
</reference>
<feature type="signal peptide" evidence="3">
    <location>
        <begin position="1"/>
        <end position="17"/>
    </location>
</feature>
<organism evidence="4 5">
    <name type="scientific">Panagrellus redivivus</name>
    <name type="common">Microworm</name>
    <dbReference type="NCBI Taxonomy" id="6233"/>
    <lineage>
        <taxon>Eukaryota</taxon>
        <taxon>Metazoa</taxon>
        <taxon>Ecdysozoa</taxon>
        <taxon>Nematoda</taxon>
        <taxon>Chromadorea</taxon>
        <taxon>Rhabditida</taxon>
        <taxon>Tylenchina</taxon>
        <taxon>Panagrolaimomorpha</taxon>
        <taxon>Panagrolaimoidea</taxon>
        <taxon>Panagrolaimidae</taxon>
        <taxon>Panagrellus</taxon>
    </lineage>
</organism>
<proteinExistence type="predicted"/>
<evidence type="ECO:0000313" key="5">
    <source>
        <dbReference type="WBParaSite" id="Pan_g16553.t1"/>
    </source>
</evidence>
<dbReference type="Proteomes" id="UP000492821">
    <property type="component" value="Unassembled WGS sequence"/>
</dbReference>
<feature type="compositionally biased region" description="Polar residues" evidence="1">
    <location>
        <begin position="307"/>
        <end position="329"/>
    </location>
</feature>
<evidence type="ECO:0000313" key="4">
    <source>
        <dbReference type="Proteomes" id="UP000492821"/>
    </source>
</evidence>